<dbReference type="GO" id="GO:0030170">
    <property type="term" value="F:pyridoxal phosphate binding"/>
    <property type="evidence" value="ECO:0007669"/>
    <property type="project" value="InterPro"/>
</dbReference>
<keyword evidence="8 11" id="KW-0119">Carbohydrate metabolism</keyword>
<evidence type="ECO:0000256" key="8">
    <source>
        <dbReference type="ARBA" id="ARBA00023277"/>
    </source>
</evidence>
<dbReference type="NCBIfam" id="TIGR02093">
    <property type="entry name" value="P_ylase"/>
    <property type="match status" value="1"/>
</dbReference>
<evidence type="ECO:0000256" key="7">
    <source>
        <dbReference type="ARBA" id="ARBA00022898"/>
    </source>
</evidence>
<keyword evidence="5 11" id="KW-0328">Glycosyltransferase</keyword>
<evidence type="ECO:0000256" key="9">
    <source>
        <dbReference type="ARBA" id="ARBA00025174"/>
    </source>
</evidence>
<reference evidence="13" key="1">
    <citation type="submission" date="2018-02" db="EMBL/GenBank/DDBJ databases">
        <title>Glaesserella australis sp. nov., isolated from the lungs of pigs.</title>
        <authorList>
            <person name="Turni C."/>
            <person name="Christensen H."/>
        </authorList>
    </citation>
    <scope>NUCLEOTIDE SEQUENCE [LARGE SCALE GENOMIC DNA]</scope>
    <source>
        <strain evidence="13">HS4635</strain>
    </source>
</reference>
<evidence type="ECO:0000256" key="3">
    <source>
        <dbReference type="ARBA" id="ARBA00006047"/>
    </source>
</evidence>
<evidence type="ECO:0000256" key="2">
    <source>
        <dbReference type="ARBA" id="ARBA00001933"/>
    </source>
</evidence>
<dbReference type="InterPro" id="IPR011833">
    <property type="entry name" value="Glycg_phsphrylas"/>
</dbReference>
<dbReference type="RefSeq" id="WP_111749386.1">
    <property type="nucleotide sequence ID" value="NZ_PTPX01000006.1"/>
</dbReference>
<dbReference type="CDD" id="cd04300">
    <property type="entry name" value="GT35_Glycogen_Phosphorylase"/>
    <property type="match status" value="1"/>
</dbReference>
<gene>
    <name evidence="12" type="ORF">C5N92_02955</name>
</gene>
<dbReference type="Pfam" id="PF00343">
    <property type="entry name" value="Phosphorylase"/>
    <property type="match status" value="1"/>
</dbReference>
<keyword evidence="4" id="KW-0021">Allosteric enzyme</keyword>
<evidence type="ECO:0000256" key="6">
    <source>
        <dbReference type="ARBA" id="ARBA00022679"/>
    </source>
</evidence>
<dbReference type="InterPro" id="IPR000811">
    <property type="entry name" value="Glyco_trans_35"/>
</dbReference>
<dbReference type="EMBL" id="PTPX01000006">
    <property type="protein sequence ID" value="RAL19422.1"/>
    <property type="molecule type" value="Genomic_DNA"/>
</dbReference>
<dbReference type="EC" id="2.4.1.1" evidence="11"/>
<evidence type="ECO:0000256" key="10">
    <source>
        <dbReference type="PIRSR" id="PIRSR000460-1"/>
    </source>
</evidence>
<sequence>MPSTQLFQTLFEQSLKSYCEERFLKPEQLSTQQWYQFIAKVSQQAILQHFPKNAPLANSRKVNYLSMEFLIGRLLGNNLMSLGVYQYVDLALAQYGKNLVDILEEERDPSLGNGGLGRLAACYLDSMASLAQPAVGYGLHYQYGLFKQSFGWAGEQREEGDAWSRDFYAQQYHRPDFRQTVGFGGEVWHRDGDRYEWQPAWTIYGEAFDLPVVGYKGVQQPLRLWQGYSETAFDLAQFNDGEYLEAESKVVDAAKLTKVLYPNDNHQEGKELRLMQQYFHCACSVADILKNHLAQGRTLEQLPEFEVIQLNDTHPAIAIPELMRLLIDEHGLCWDRAWAICSKTFAYTNHTLLPEALEQWDQNLVAKLLPRHLIIIDRINHELYQQVKAEFSEAEFADAWDQTAVLMNHRVRMANLCVVGSFAVNGVAQIHSDLVVSDLFPAYNRLFKGRFHNVTNGITPRRWIRQANPLLSALLDKHIKGDWTKDLELLNQIEKFAEDPQFQTAYNEIKQQNKQLLAKEIEQSLGLKVNCNAIFDVQIKRFHEYKRQHLNLLNIIATYQELKANPTQDFVPRLFIFAGKAAPGYFMAKQIIQAINAVAKVINNDPDMQGKLQVAFLPDYRVSLAEKIIPAADVSEQISLAGKEASGTGNMKLALNGAITLGTLDGANVEIAEFAGNENVVIFGHTVESVRELREKGYVSKDYYEQDPVLKQAIDALADGTFSGGNKETFEPLVYDLLNKDYFCVLADFASYREAQKEVAKRYQDQTAWVKSAILNTARLGTFSSDRSIRDYQTRIWKNKAYRTKIIE</sequence>
<evidence type="ECO:0000313" key="12">
    <source>
        <dbReference type="EMBL" id="RAL19422.1"/>
    </source>
</evidence>
<comment type="function">
    <text evidence="11">Allosteric enzyme that catalyzes the rate-limiting step in glycogen catabolism, the phosphorolytic cleavage of glycogen to produce glucose-1-phosphate, and plays a central role in maintaining cellular and organismal glucose homeostasis.</text>
</comment>
<evidence type="ECO:0000256" key="4">
    <source>
        <dbReference type="ARBA" id="ARBA00022533"/>
    </source>
</evidence>
<comment type="catalytic activity">
    <reaction evidence="1 11">
        <text>[(1-&gt;4)-alpha-D-glucosyl](n) + phosphate = [(1-&gt;4)-alpha-D-glucosyl](n-1) + alpha-D-glucose 1-phosphate</text>
        <dbReference type="Rhea" id="RHEA:41732"/>
        <dbReference type="Rhea" id="RHEA-COMP:9584"/>
        <dbReference type="Rhea" id="RHEA-COMP:9586"/>
        <dbReference type="ChEBI" id="CHEBI:15444"/>
        <dbReference type="ChEBI" id="CHEBI:43474"/>
        <dbReference type="ChEBI" id="CHEBI:58601"/>
        <dbReference type="EC" id="2.4.1.1"/>
    </reaction>
</comment>
<dbReference type="SUPFAM" id="SSF53756">
    <property type="entry name" value="UDP-Glycosyltransferase/glycogen phosphorylase"/>
    <property type="match status" value="1"/>
</dbReference>
<dbReference type="OrthoDB" id="7229284at2"/>
<dbReference type="PROSITE" id="PS00102">
    <property type="entry name" value="PHOSPHORYLASE"/>
    <property type="match status" value="1"/>
</dbReference>
<evidence type="ECO:0000256" key="11">
    <source>
        <dbReference type="RuleBase" id="RU000587"/>
    </source>
</evidence>
<dbReference type="FunFam" id="3.40.50.2000:FF:000003">
    <property type="entry name" value="Alpha-1,4 glucan phosphorylase"/>
    <property type="match status" value="1"/>
</dbReference>
<feature type="modified residue" description="N6-(pyridoxal phosphate)lysine" evidence="10">
    <location>
        <position position="652"/>
    </location>
</feature>
<dbReference type="AlphaFoldDB" id="A0A328C299"/>
<dbReference type="GO" id="GO:0008184">
    <property type="term" value="F:glycogen phosphorylase activity"/>
    <property type="evidence" value="ECO:0007669"/>
    <property type="project" value="InterPro"/>
</dbReference>
<dbReference type="Gene3D" id="3.40.50.2000">
    <property type="entry name" value="Glycogen Phosphorylase B"/>
    <property type="match status" value="2"/>
</dbReference>
<proteinExistence type="inferred from homology"/>
<dbReference type="PANTHER" id="PTHR11468">
    <property type="entry name" value="GLYCOGEN PHOSPHORYLASE"/>
    <property type="match status" value="1"/>
</dbReference>
<comment type="cofactor">
    <cofactor evidence="2 11">
        <name>pyridoxal 5'-phosphate</name>
        <dbReference type="ChEBI" id="CHEBI:597326"/>
    </cofactor>
</comment>
<accession>A0A328C299</accession>
<dbReference type="GO" id="GO:0005980">
    <property type="term" value="P:glycogen catabolic process"/>
    <property type="evidence" value="ECO:0007669"/>
    <property type="project" value="TreeGrafter"/>
</dbReference>
<organism evidence="12 13">
    <name type="scientific">Glaesserella australis</name>
    <dbReference type="NCBI Taxonomy" id="2094024"/>
    <lineage>
        <taxon>Bacteria</taxon>
        <taxon>Pseudomonadati</taxon>
        <taxon>Pseudomonadota</taxon>
        <taxon>Gammaproteobacteria</taxon>
        <taxon>Pasteurellales</taxon>
        <taxon>Pasteurellaceae</taxon>
        <taxon>Glaesserella</taxon>
    </lineage>
</organism>
<dbReference type="GO" id="GO:0005737">
    <property type="term" value="C:cytoplasm"/>
    <property type="evidence" value="ECO:0007669"/>
    <property type="project" value="TreeGrafter"/>
</dbReference>
<comment type="caution">
    <text evidence="12">The sequence shown here is derived from an EMBL/GenBank/DDBJ whole genome shotgun (WGS) entry which is preliminary data.</text>
</comment>
<evidence type="ECO:0000313" key="13">
    <source>
        <dbReference type="Proteomes" id="UP000248689"/>
    </source>
</evidence>
<name>A0A328C299_9PAST</name>
<dbReference type="InterPro" id="IPR035090">
    <property type="entry name" value="Pyridoxal_P_attach_site"/>
</dbReference>
<dbReference type="Proteomes" id="UP000248689">
    <property type="component" value="Unassembled WGS sequence"/>
</dbReference>
<evidence type="ECO:0000256" key="1">
    <source>
        <dbReference type="ARBA" id="ARBA00001275"/>
    </source>
</evidence>
<protein>
    <recommendedName>
        <fullName evidence="11">Alpha-1,4 glucan phosphorylase</fullName>
        <ecNumber evidence="11">2.4.1.1</ecNumber>
    </recommendedName>
</protein>
<keyword evidence="13" id="KW-1185">Reference proteome</keyword>
<keyword evidence="7 10" id="KW-0663">Pyridoxal phosphate</keyword>
<evidence type="ECO:0000256" key="5">
    <source>
        <dbReference type="ARBA" id="ARBA00022676"/>
    </source>
</evidence>
<dbReference type="PIRSF" id="PIRSF000460">
    <property type="entry name" value="Pprylas_GlgP"/>
    <property type="match status" value="1"/>
</dbReference>
<keyword evidence="6 11" id="KW-0808">Transferase</keyword>
<comment type="similarity">
    <text evidence="3 11">Belongs to the glycogen phosphorylase family.</text>
</comment>
<dbReference type="PANTHER" id="PTHR11468:SF25">
    <property type="entry name" value="MALTODEXTRIN PHOSPHORYLASE"/>
    <property type="match status" value="1"/>
</dbReference>
<comment type="function">
    <text evidence="9">Phosphorylase is an important allosteric enzyme in carbohydrate metabolism. Enzymes from different sources differ in their regulatory mechanisms and in their natural substrates. However, all known phosphorylases share catalytic and structural properties.</text>
</comment>